<dbReference type="OrthoDB" id="9759607at2"/>
<evidence type="ECO:0000256" key="6">
    <source>
        <dbReference type="SAM" id="Phobius"/>
    </source>
</evidence>
<dbReference type="AlphaFoldDB" id="A0A0D5NF50"/>
<dbReference type="InterPro" id="IPR033479">
    <property type="entry name" value="dCache_1"/>
</dbReference>
<accession>A0A0D5NF50</accession>
<dbReference type="KEGG" id="pbj:VN24_04565"/>
<dbReference type="GO" id="GO:0052621">
    <property type="term" value="F:diguanylate cyclase activity"/>
    <property type="evidence" value="ECO:0007669"/>
    <property type="project" value="TreeGrafter"/>
</dbReference>
<evidence type="ECO:0000259" key="7">
    <source>
        <dbReference type="PROSITE" id="PS50887"/>
    </source>
</evidence>
<dbReference type="InterPro" id="IPR029787">
    <property type="entry name" value="Nucleotide_cyclase"/>
</dbReference>
<name>A0A0D5NF50_9BACL</name>
<dbReference type="CDD" id="cd12912">
    <property type="entry name" value="PDC2_MCP_like"/>
    <property type="match status" value="1"/>
</dbReference>
<keyword evidence="3 6" id="KW-0812">Transmembrane</keyword>
<evidence type="ECO:0000256" key="3">
    <source>
        <dbReference type="ARBA" id="ARBA00022692"/>
    </source>
</evidence>
<dbReference type="Gene3D" id="6.10.340.10">
    <property type="match status" value="1"/>
</dbReference>
<dbReference type="EMBL" id="CP011058">
    <property type="protein sequence ID" value="AJY74014.1"/>
    <property type="molecule type" value="Genomic_DNA"/>
</dbReference>
<evidence type="ECO:0000313" key="8">
    <source>
        <dbReference type="EMBL" id="AJY74014.1"/>
    </source>
</evidence>
<evidence type="ECO:0000256" key="4">
    <source>
        <dbReference type="ARBA" id="ARBA00022989"/>
    </source>
</evidence>
<comment type="subcellular location">
    <subcellularLocation>
        <location evidence="1">Cell membrane</location>
        <topology evidence="1">Multi-pass membrane protein</topology>
    </subcellularLocation>
</comment>
<keyword evidence="9" id="KW-1185">Reference proteome</keyword>
<evidence type="ECO:0000256" key="1">
    <source>
        <dbReference type="ARBA" id="ARBA00004651"/>
    </source>
</evidence>
<feature type="transmembrane region" description="Helical" evidence="6">
    <location>
        <begin position="16"/>
        <end position="40"/>
    </location>
</feature>
<sequence>MIRLIRKKHGYKLSHILTFIVLFSMFIMLIVTTITGYHAIKNSLTAQILFSNKMQAKEMGRTVQSLLLSMKENMNIAAQFFSYNQYSEEELQRQLDFFRGTTYLFNSAAVVDSRGTVVSASPGGLGMKGCELYSTASRQALELQKPLISEPFVSITKQYTVLVSHPLTDANGKYKGYIGGAVYLQQANIFQKILGEQGRDGNDGSYFFVVDASGRLMFHADRTRIAEDVSANAVVRNLMNGESGSLSVVNSQGKRYLAGYVPIPETGWGIVYQTPQQNVTSATMKLTEKMSLYAAPFLIVLIVLSLWVASKLSAPLHRLANAASSLHVNDEALKGIRRHRHWNYEVNRLNKTIAAAFNDMKKKTEQLLQESRTDPLTGLVNRRTMDSITRMWIERDIPFSIIMLDIDYFKAVNDTCGHQVGDQVLQYLARVLQSEKRSSDVACRYGGEEFMLLLPNMAEEAAYLAAERIRVRIEADISPTGRPITLSLGVSSYPHMADSLEALFETADKALYAAKQQGRNRTVVYGDK</sequence>
<dbReference type="Pfam" id="PF00990">
    <property type="entry name" value="GGDEF"/>
    <property type="match status" value="1"/>
</dbReference>
<dbReference type="InterPro" id="IPR000160">
    <property type="entry name" value="GGDEF_dom"/>
</dbReference>
<reference evidence="9" key="2">
    <citation type="submission" date="2015-03" db="EMBL/GenBank/DDBJ databases">
        <title>Genome sequence of Paenibacillus beijingensis strain DSM 24997T.</title>
        <authorList>
            <person name="Kwak Y."/>
            <person name="Shin J.-H."/>
        </authorList>
    </citation>
    <scope>NUCLEOTIDE SEQUENCE [LARGE SCALE GENOMIC DNA]</scope>
    <source>
        <strain evidence="9">DSM 24997</strain>
    </source>
</reference>
<dbReference type="SMART" id="SM00267">
    <property type="entry name" value="GGDEF"/>
    <property type="match status" value="1"/>
</dbReference>
<dbReference type="InterPro" id="IPR050469">
    <property type="entry name" value="Diguanylate_Cyclase"/>
</dbReference>
<dbReference type="InterPro" id="IPR029151">
    <property type="entry name" value="Sensor-like_sf"/>
</dbReference>
<dbReference type="NCBIfam" id="TIGR00254">
    <property type="entry name" value="GGDEF"/>
    <property type="match status" value="1"/>
</dbReference>
<evidence type="ECO:0000256" key="5">
    <source>
        <dbReference type="ARBA" id="ARBA00023136"/>
    </source>
</evidence>
<organism evidence="8 9">
    <name type="scientific">Paenibacillus beijingensis</name>
    <dbReference type="NCBI Taxonomy" id="1126833"/>
    <lineage>
        <taxon>Bacteria</taxon>
        <taxon>Bacillati</taxon>
        <taxon>Bacillota</taxon>
        <taxon>Bacilli</taxon>
        <taxon>Bacillales</taxon>
        <taxon>Paenibacillaceae</taxon>
        <taxon>Paenibacillus</taxon>
    </lineage>
</organism>
<dbReference type="SUPFAM" id="SSF55073">
    <property type="entry name" value="Nucleotide cyclase"/>
    <property type="match status" value="1"/>
</dbReference>
<dbReference type="PANTHER" id="PTHR45138:SF9">
    <property type="entry name" value="DIGUANYLATE CYCLASE DGCM-RELATED"/>
    <property type="match status" value="1"/>
</dbReference>
<dbReference type="Gene3D" id="3.30.450.20">
    <property type="entry name" value="PAS domain"/>
    <property type="match status" value="1"/>
</dbReference>
<dbReference type="PATRIC" id="fig|1126833.4.peg.1010"/>
<dbReference type="GO" id="GO:0005886">
    <property type="term" value="C:plasma membrane"/>
    <property type="evidence" value="ECO:0007669"/>
    <property type="project" value="UniProtKB-SubCell"/>
</dbReference>
<protein>
    <submittedName>
        <fullName evidence="8">Diguanylate cyclase</fullName>
    </submittedName>
</protein>
<keyword evidence="2" id="KW-1003">Cell membrane</keyword>
<dbReference type="CDD" id="cd01949">
    <property type="entry name" value="GGDEF"/>
    <property type="match status" value="1"/>
</dbReference>
<dbReference type="PROSITE" id="PS50887">
    <property type="entry name" value="GGDEF"/>
    <property type="match status" value="1"/>
</dbReference>
<keyword evidence="4 6" id="KW-1133">Transmembrane helix</keyword>
<reference evidence="8 9" key="1">
    <citation type="journal article" date="2015" name="J. Biotechnol.">
        <title>Complete genome sequence of Paenibacillus beijingensis 7188(T) (=DSM 24997(T)), a novel rhizobacterium from jujube garden soil.</title>
        <authorList>
            <person name="Kwak Y."/>
            <person name="Shin J.H."/>
        </authorList>
    </citation>
    <scope>NUCLEOTIDE SEQUENCE [LARGE SCALE GENOMIC DNA]</scope>
    <source>
        <strain evidence="8 9">DSM 24997</strain>
    </source>
</reference>
<dbReference type="STRING" id="1126833.VN24_04565"/>
<dbReference type="HOGENOM" id="CLU_000445_134_6_9"/>
<dbReference type="FunFam" id="3.30.70.270:FF:000001">
    <property type="entry name" value="Diguanylate cyclase domain protein"/>
    <property type="match status" value="1"/>
</dbReference>
<dbReference type="PANTHER" id="PTHR45138">
    <property type="entry name" value="REGULATORY COMPONENTS OF SENSORY TRANSDUCTION SYSTEM"/>
    <property type="match status" value="1"/>
</dbReference>
<gene>
    <name evidence="8" type="ORF">VN24_04565</name>
</gene>
<feature type="domain" description="GGDEF" evidence="7">
    <location>
        <begin position="397"/>
        <end position="527"/>
    </location>
</feature>
<dbReference type="RefSeq" id="WP_045669450.1">
    <property type="nucleotide sequence ID" value="NZ_CP011058.1"/>
</dbReference>
<evidence type="ECO:0000313" key="9">
    <source>
        <dbReference type="Proteomes" id="UP000032633"/>
    </source>
</evidence>
<dbReference type="Gene3D" id="3.30.70.270">
    <property type="match status" value="1"/>
</dbReference>
<dbReference type="SUPFAM" id="SSF103190">
    <property type="entry name" value="Sensory domain-like"/>
    <property type="match status" value="1"/>
</dbReference>
<dbReference type="Proteomes" id="UP000032633">
    <property type="component" value="Chromosome"/>
</dbReference>
<dbReference type="Pfam" id="PF02743">
    <property type="entry name" value="dCache_1"/>
    <property type="match status" value="1"/>
</dbReference>
<evidence type="ECO:0000256" key="2">
    <source>
        <dbReference type="ARBA" id="ARBA00022475"/>
    </source>
</evidence>
<dbReference type="InterPro" id="IPR043128">
    <property type="entry name" value="Rev_trsase/Diguanyl_cyclase"/>
</dbReference>
<proteinExistence type="predicted"/>
<dbReference type="CDD" id="cd18773">
    <property type="entry name" value="PDC1_HK_sensor"/>
    <property type="match status" value="1"/>
</dbReference>
<keyword evidence="5 6" id="KW-0472">Membrane</keyword>